<dbReference type="AlphaFoldDB" id="A0A9P1GAN1"/>
<evidence type="ECO:0000313" key="7">
    <source>
        <dbReference type="Proteomes" id="UP001152797"/>
    </source>
</evidence>
<dbReference type="EMBL" id="CAMXCT030003969">
    <property type="protein sequence ID" value="CAL4794433.1"/>
    <property type="molecule type" value="Genomic_DNA"/>
</dbReference>
<dbReference type="EMBL" id="CAMXCT010003969">
    <property type="protein sequence ID" value="CAI4007121.1"/>
    <property type="molecule type" value="Genomic_DNA"/>
</dbReference>
<feature type="domain" description="Peptidase C14 caspase" evidence="2">
    <location>
        <begin position="108"/>
        <end position="316"/>
    </location>
</feature>
<dbReference type="GO" id="GO:0009253">
    <property type="term" value="P:peptidoglycan catabolic process"/>
    <property type="evidence" value="ECO:0007669"/>
    <property type="project" value="InterPro"/>
</dbReference>
<dbReference type="Proteomes" id="UP001152797">
    <property type="component" value="Unassembled WGS sequence"/>
</dbReference>
<reference evidence="4" key="1">
    <citation type="submission" date="2022-10" db="EMBL/GenBank/DDBJ databases">
        <authorList>
            <person name="Chen Y."/>
            <person name="Dougan E. K."/>
            <person name="Chan C."/>
            <person name="Rhodes N."/>
            <person name="Thang M."/>
        </authorList>
    </citation>
    <scope>NUCLEOTIDE SEQUENCE</scope>
</reference>
<dbReference type="GO" id="GO:0004197">
    <property type="term" value="F:cysteine-type endopeptidase activity"/>
    <property type="evidence" value="ECO:0007669"/>
    <property type="project" value="InterPro"/>
</dbReference>
<proteinExistence type="predicted"/>
<organism evidence="4">
    <name type="scientific">Cladocopium goreaui</name>
    <dbReference type="NCBI Taxonomy" id="2562237"/>
    <lineage>
        <taxon>Eukaryota</taxon>
        <taxon>Sar</taxon>
        <taxon>Alveolata</taxon>
        <taxon>Dinophyceae</taxon>
        <taxon>Suessiales</taxon>
        <taxon>Symbiodiniaceae</taxon>
        <taxon>Cladocopium</taxon>
    </lineage>
</organism>
<evidence type="ECO:0000313" key="6">
    <source>
        <dbReference type="EMBL" id="CAL4794433.1"/>
    </source>
</evidence>
<keyword evidence="7" id="KW-1185">Reference proteome</keyword>
<dbReference type="GO" id="GO:0006508">
    <property type="term" value="P:proteolysis"/>
    <property type="evidence" value="ECO:0007669"/>
    <property type="project" value="InterPro"/>
</dbReference>
<gene>
    <name evidence="4" type="ORF">C1SCF055_LOCUS32695</name>
</gene>
<reference evidence="5" key="2">
    <citation type="submission" date="2024-04" db="EMBL/GenBank/DDBJ databases">
        <authorList>
            <person name="Chen Y."/>
            <person name="Shah S."/>
            <person name="Dougan E. K."/>
            <person name="Thang M."/>
            <person name="Chan C."/>
        </authorList>
    </citation>
    <scope>NUCLEOTIDE SEQUENCE [LARGE SCALE GENOMIC DNA]</scope>
</reference>
<comment type="caution">
    <text evidence="4">The sequence shown here is derived from an EMBL/GenBank/DDBJ whole genome shotgun (WGS) entry which is preliminary data.</text>
</comment>
<dbReference type="Pfam" id="PF01510">
    <property type="entry name" value="Amidase_2"/>
    <property type="match status" value="1"/>
</dbReference>
<feature type="domain" description="N-acetylmuramoyl-L-alanine amidase" evidence="3">
    <location>
        <begin position="376"/>
        <end position="491"/>
    </location>
</feature>
<dbReference type="InterPro" id="IPR002502">
    <property type="entry name" value="Amidase_domain"/>
</dbReference>
<name>A0A9P1GAN1_9DINO</name>
<evidence type="ECO:0000259" key="2">
    <source>
        <dbReference type="Pfam" id="PF00656"/>
    </source>
</evidence>
<accession>A0A9P1GAN1</accession>
<evidence type="ECO:0000256" key="1">
    <source>
        <dbReference type="SAM" id="MobiDB-lite"/>
    </source>
</evidence>
<dbReference type="Pfam" id="PF00656">
    <property type="entry name" value="Peptidase_C14"/>
    <property type="match status" value="1"/>
</dbReference>
<dbReference type="Gene3D" id="3.40.80.10">
    <property type="entry name" value="Peptidoglycan recognition protein-like"/>
    <property type="match status" value="1"/>
</dbReference>
<dbReference type="GO" id="GO:0008745">
    <property type="term" value="F:N-acetylmuramoyl-L-alanine amidase activity"/>
    <property type="evidence" value="ECO:0007669"/>
    <property type="project" value="InterPro"/>
</dbReference>
<evidence type="ECO:0000313" key="5">
    <source>
        <dbReference type="EMBL" id="CAL1160496.1"/>
    </source>
</evidence>
<dbReference type="CDD" id="cd06583">
    <property type="entry name" value="PGRP"/>
    <property type="match status" value="1"/>
</dbReference>
<evidence type="ECO:0000313" key="4">
    <source>
        <dbReference type="EMBL" id="CAI4007121.1"/>
    </source>
</evidence>
<protein>
    <submittedName>
        <fullName evidence="6">1,6-anhydro-N-acetylmuramyl-L-alanine amidase AmpD</fullName>
    </submittedName>
</protein>
<dbReference type="SUPFAM" id="SSF55846">
    <property type="entry name" value="N-acetylmuramoyl-L-alanine amidase-like"/>
    <property type="match status" value="1"/>
</dbReference>
<evidence type="ECO:0000259" key="3">
    <source>
        <dbReference type="Pfam" id="PF01510"/>
    </source>
</evidence>
<dbReference type="InterPro" id="IPR036505">
    <property type="entry name" value="Amidase/PGRP_sf"/>
</dbReference>
<feature type="region of interest" description="Disordered" evidence="1">
    <location>
        <begin position="301"/>
        <end position="320"/>
    </location>
</feature>
<dbReference type="OrthoDB" id="414187at2759"/>
<dbReference type="Gene3D" id="3.40.50.1460">
    <property type="match status" value="1"/>
</dbReference>
<dbReference type="InterPro" id="IPR011600">
    <property type="entry name" value="Pept_C14_caspase"/>
</dbReference>
<sequence length="622" mass="70279">MERKAKIWESLKTASERLEKNDAATAERFIQMLEALGKMDPAALKRFLDSCPCPAESVHCVLGAALVISCFAEPIPPIPPSLDEEQSDEEQKYAELVKEDEKNKNEYERLRCQKEVKLVADAFEAATGKVAIIKFQPSRDEFYELIEEWIKLMTQQAGEEGSKDFLFYYAGNGCEFDRDRVFRFIPADAKRTEDYIPLPGIIAKIEAESKITGCKVVFGIDACRSNLEDEVSADIQERCHNNEYLRFFSTPSGHSAAHDIDAEESPFARTMAQSIPRITSSHEIYAVLDQAMKAIRKVEQQEEPVVQYTDRPRSSSSSAKSASGILSSVSLLLSSLRKWGYSIFPTTLSAKLPDFVEDIRKSHRRRVNRHTAPIEQPRFVILGNTGSAAAAVEDFQKYGMGPHYLISEKGDCIQLVEEQYMAWCCNFAFWKSANIGTPNDVPNRIPGVGIINELKTYAVSIILEGDGEKPYDDKQYTTLVSLLREIRTRWKEHGGLPPWNVLSAGEVEQRPPECPAPGKSFDWSRLVDEGFTLEVNGAQTTGVPEGLGFKDALQSRLREWGYEFGDSNNNTDLMNRMRAFRHRYIRGQPSDPFQVEFSEQDFRTITELLRLRSLRSASKAEV</sequence>
<dbReference type="EMBL" id="CAMXCT020003969">
    <property type="protein sequence ID" value="CAL1160496.1"/>
    <property type="molecule type" value="Genomic_DNA"/>
</dbReference>